<evidence type="ECO:0000256" key="1">
    <source>
        <dbReference type="SAM" id="MobiDB-lite"/>
    </source>
</evidence>
<feature type="transmembrane region" description="Helical" evidence="2">
    <location>
        <begin position="328"/>
        <end position="347"/>
    </location>
</feature>
<dbReference type="Gene3D" id="2.60.40.10">
    <property type="entry name" value="Immunoglobulins"/>
    <property type="match status" value="1"/>
</dbReference>
<feature type="chain" id="PRO_5046543379" evidence="3">
    <location>
        <begin position="25"/>
        <end position="362"/>
    </location>
</feature>
<evidence type="ECO:0000313" key="6">
    <source>
        <dbReference type="Proteomes" id="UP000664857"/>
    </source>
</evidence>
<dbReference type="InterPro" id="IPR013783">
    <property type="entry name" value="Ig-like_fold"/>
</dbReference>
<evidence type="ECO:0000313" key="5">
    <source>
        <dbReference type="EMBL" id="MBO0476107.1"/>
    </source>
</evidence>
<evidence type="ECO:0000256" key="2">
    <source>
        <dbReference type="SAM" id="Phobius"/>
    </source>
</evidence>
<proteinExistence type="predicted"/>
<dbReference type="InterPro" id="IPR041033">
    <property type="entry name" value="SpaA_PFL_dom_1"/>
</dbReference>
<feature type="region of interest" description="Disordered" evidence="1">
    <location>
        <begin position="287"/>
        <end position="323"/>
    </location>
</feature>
<keyword evidence="2" id="KW-0472">Membrane</keyword>
<sequence length="362" mass="41893">MKKFFLGIVLLSACWFGLMTPSYAEGLDDTSESVTIELSYDTESEVGTRFSIFGLTYEEYDYALKKGYEMSIEQTKNWLKHNGMEKIKEILISHTLTDTFTLQKYNEKKEKMYYVIVQNVPDYLNEKHLKYYTSFPIFLSLDDVESNYLIVETKRVFMIQTPYFFKYSSGTNQQPLKDAEFAFYRKNAFDEKEYLLTVDPINWGKRATGKEGWQFISDAKGLVQLPDLDLGVGTYYFEETRAPTGYEISQTSKEILLEIKETANGLVMLLNGETLYPMQAGELPHNITDLGEPRILNKPTDKPKDPKVPKDPKPPKPPLVDLPKTGEAAWKVSGIGLLIMVITFFYIKRNKERERKNEKENY</sequence>
<keyword evidence="2" id="KW-1133">Transmembrane helix</keyword>
<name>A0ABS3HQU4_9ENTE</name>
<keyword evidence="6" id="KW-1185">Reference proteome</keyword>
<dbReference type="EMBL" id="JAFLVX010000011">
    <property type="protein sequence ID" value="MBO0476107.1"/>
    <property type="molecule type" value="Genomic_DNA"/>
</dbReference>
<comment type="caution">
    <text evidence="5">The sequence shown here is derived from an EMBL/GenBank/DDBJ whole genome shotgun (WGS) entry which is preliminary data.</text>
</comment>
<feature type="domain" description="SpaA-like prealbumin fold" evidence="4">
    <location>
        <begin position="171"/>
        <end position="258"/>
    </location>
</feature>
<dbReference type="Pfam" id="PF17802">
    <property type="entry name" value="SpaA"/>
    <property type="match status" value="1"/>
</dbReference>
<keyword evidence="3" id="KW-0732">Signal</keyword>
<feature type="signal peptide" evidence="3">
    <location>
        <begin position="1"/>
        <end position="24"/>
    </location>
</feature>
<accession>A0ABS3HQU4</accession>
<feature type="compositionally biased region" description="Basic and acidic residues" evidence="1">
    <location>
        <begin position="299"/>
        <end position="314"/>
    </location>
</feature>
<reference evidence="5 6" key="1">
    <citation type="submission" date="2021-03" db="EMBL/GenBank/DDBJ databases">
        <title>Enterococcal diversity collection.</title>
        <authorList>
            <person name="Gilmore M.S."/>
            <person name="Schwartzman J."/>
            <person name="Van Tyne D."/>
            <person name="Martin M."/>
            <person name="Earl A.M."/>
            <person name="Manson A.L."/>
            <person name="Straub T."/>
            <person name="Salamzade R."/>
            <person name="Saavedra J."/>
            <person name="Lebreton F."/>
            <person name="Prichula J."/>
            <person name="Schaufler K."/>
            <person name="Gaca A."/>
            <person name="Sgardioli B."/>
            <person name="Wagenaar J."/>
            <person name="Strong T."/>
        </authorList>
    </citation>
    <scope>NUCLEOTIDE SEQUENCE [LARGE SCALE GENOMIC DNA]</scope>
    <source>
        <strain evidence="5 6">DIV0080</strain>
    </source>
</reference>
<organism evidence="5 6">
    <name type="scientific">Candidatus Vagococcus giribetii</name>
    <dbReference type="NCBI Taxonomy" id="2230876"/>
    <lineage>
        <taxon>Bacteria</taxon>
        <taxon>Bacillati</taxon>
        <taxon>Bacillota</taxon>
        <taxon>Bacilli</taxon>
        <taxon>Lactobacillales</taxon>
        <taxon>Enterococcaceae</taxon>
        <taxon>Vagococcus</taxon>
    </lineage>
</organism>
<dbReference type="RefSeq" id="WP_206965011.1">
    <property type="nucleotide sequence ID" value="NZ_JAFLVX010000011.1"/>
</dbReference>
<protein>
    <submittedName>
        <fullName evidence="5">LPXTG cell wall anchor domain-containing protein</fullName>
    </submittedName>
</protein>
<dbReference type="Proteomes" id="UP000664857">
    <property type="component" value="Unassembled WGS sequence"/>
</dbReference>
<evidence type="ECO:0000256" key="3">
    <source>
        <dbReference type="SAM" id="SignalP"/>
    </source>
</evidence>
<gene>
    <name evidence="5" type="ORF">DOK76_03435</name>
</gene>
<evidence type="ECO:0000259" key="4">
    <source>
        <dbReference type="Pfam" id="PF17802"/>
    </source>
</evidence>
<keyword evidence="2" id="KW-0812">Transmembrane</keyword>
<dbReference type="NCBIfam" id="TIGR01167">
    <property type="entry name" value="LPXTG_anchor"/>
    <property type="match status" value="1"/>
</dbReference>